<dbReference type="AlphaFoldDB" id="A0A147BJ02"/>
<dbReference type="PANTHER" id="PTHR47510">
    <property type="entry name" value="REVERSE TRANSCRIPTASE DOMAIN-CONTAINING PROTEIN"/>
    <property type="match status" value="1"/>
</dbReference>
<feature type="non-terminal residue" evidence="1">
    <location>
        <position position="1"/>
    </location>
</feature>
<reference evidence="1" key="1">
    <citation type="journal article" date="2018" name="PLoS Negl. Trop. Dis.">
        <title>Sialome diversity of ticks revealed by RNAseq of single tick salivary glands.</title>
        <authorList>
            <person name="Perner J."/>
            <person name="Kropackova S."/>
            <person name="Kopacek P."/>
            <person name="Ribeiro J.M."/>
        </authorList>
    </citation>
    <scope>NUCLEOTIDE SEQUENCE</scope>
    <source>
        <strain evidence="1">Siblings of single egg batch collected in Ceske Budejovice</strain>
        <tissue evidence="1">Salivary glands</tissue>
    </source>
</reference>
<dbReference type="EMBL" id="GEGO01004647">
    <property type="protein sequence ID" value="JAR90757.1"/>
    <property type="molecule type" value="Transcribed_RNA"/>
</dbReference>
<proteinExistence type="predicted"/>
<evidence type="ECO:0000313" key="1">
    <source>
        <dbReference type="EMBL" id="JAR90757.1"/>
    </source>
</evidence>
<dbReference type="PANTHER" id="PTHR47510:SF3">
    <property type="entry name" value="ENDO_EXONUCLEASE_PHOSPHATASE DOMAIN-CONTAINING PROTEIN"/>
    <property type="match status" value="1"/>
</dbReference>
<evidence type="ECO:0008006" key="2">
    <source>
        <dbReference type="Google" id="ProtNLM"/>
    </source>
</evidence>
<name>A0A147BJ02_IXORI</name>
<sequence>HMPIFCLTTIKHAHNDNNKKRHVLRKINDESLQHFRELVTEMNWQDVFEQDDLNRAYNVFHYKLHLCYDAAFPLVTSSVRNKKIRKPWISAALYKDIKKKDRMYHKFIKHRDSSVLAEYKKIRNNLNARLKKAKKDYHIQKFSDIYNEPRKVWETVNSLSGRESMRRPVQEIKIGDIRITGQELVDTINEYFTTVGVCAELPNVTNFESTRYATASLSSIMFFPTTPSEVDGMIANLKNCAAAGFDEIKSLPIKNASLTLSPIISYLINQMFIKGTFPDKLKIARVTPIHNGGDETVIQNYRPISVLPILSKIFERAIVNRLENF</sequence>
<feature type="non-terminal residue" evidence="1">
    <location>
        <position position="325"/>
    </location>
</feature>
<accession>A0A147BJ02</accession>
<protein>
    <recommendedName>
        <fullName evidence="2">Tick transposon</fullName>
    </recommendedName>
</protein>
<organism evidence="1">
    <name type="scientific">Ixodes ricinus</name>
    <name type="common">Common tick</name>
    <name type="synonym">Acarus ricinus</name>
    <dbReference type="NCBI Taxonomy" id="34613"/>
    <lineage>
        <taxon>Eukaryota</taxon>
        <taxon>Metazoa</taxon>
        <taxon>Ecdysozoa</taxon>
        <taxon>Arthropoda</taxon>
        <taxon>Chelicerata</taxon>
        <taxon>Arachnida</taxon>
        <taxon>Acari</taxon>
        <taxon>Parasitiformes</taxon>
        <taxon>Ixodida</taxon>
        <taxon>Ixodoidea</taxon>
        <taxon>Ixodidae</taxon>
        <taxon>Ixodinae</taxon>
        <taxon>Ixodes</taxon>
    </lineage>
</organism>